<dbReference type="GO" id="GO:0006635">
    <property type="term" value="P:fatty acid beta-oxidation"/>
    <property type="evidence" value="ECO:0007669"/>
    <property type="project" value="TreeGrafter"/>
</dbReference>
<proteinExistence type="inferred from homology"/>
<dbReference type="AlphaFoldDB" id="A0A2N0ZIT3"/>
<sequence length="266" mass="29408">MVVKTYETIKLEKSADKKEIAILTLNRPGSMNALNTKMAIELLEALQELKYDDNIRVLILTGEGEKSFCVGADLKERNGMSQQDWKRQHDYFEEVTEKLREFPFPVICAVNGYALGGGMEIALSCDLRTASSNASFGLPEAKLGLIPGIGGTQLISRVMPIAVAKEILFTGKRFSTKEGKEYGLINHVYESESLLNETVQLATAISENAPLSLKAIKKVVNKGSDTDLSTGIALELEAYYKCANSEDRLEGIYAFNEKRKPSWQGK</sequence>
<dbReference type="SUPFAM" id="SSF52096">
    <property type="entry name" value="ClpP/crotonase"/>
    <property type="match status" value="1"/>
</dbReference>
<dbReference type="PANTHER" id="PTHR11941">
    <property type="entry name" value="ENOYL-COA HYDRATASE-RELATED"/>
    <property type="match status" value="1"/>
</dbReference>
<dbReference type="PANTHER" id="PTHR11941:SF54">
    <property type="entry name" value="ENOYL-COA HYDRATASE, MITOCHONDRIAL"/>
    <property type="match status" value="1"/>
</dbReference>
<keyword evidence="4" id="KW-1185">Reference proteome</keyword>
<dbReference type="Proteomes" id="UP000233343">
    <property type="component" value="Unassembled WGS sequence"/>
</dbReference>
<organism evidence="3 4">
    <name type="scientific">Cytobacillus horneckiae</name>
    <dbReference type="NCBI Taxonomy" id="549687"/>
    <lineage>
        <taxon>Bacteria</taxon>
        <taxon>Bacillati</taxon>
        <taxon>Bacillota</taxon>
        <taxon>Bacilli</taxon>
        <taxon>Bacillales</taxon>
        <taxon>Bacillaceae</taxon>
        <taxon>Cytobacillus</taxon>
    </lineage>
</organism>
<dbReference type="FunFam" id="1.10.12.10:FF:000001">
    <property type="entry name" value="Probable enoyl-CoA hydratase, mitochondrial"/>
    <property type="match status" value="1"/>
</dbReference>
<evidence type="ECO:0000256" key="2">
    <source>
        <dbReference type="ARBA" id="ARBA00023239"/>
    </source>
</evidence>
<evidence type="ECO:0000313" key="3">
    <source>
        <dbReference type="EMBL" id="PKG29401.1"/>
    </source>
</evidence>
<dbReference type="EMBL" id="PISD01000016">
    <property type="protein sequence ID" value="PKG29401.1"/>
    <property type="molecule type" value="Genomic_DNA"/>
</dbReference>
<comment type="caution">
    <text evidence="3">The sequence shown here is derived from an EMBL/GenBank/DDBJ whole genome shotgun (WGS) entry which is preliminary data.</text>
</comment>
<evidence type="ECO:0000256" key="1">
    <source>
        <dbReference type="ARBA" id="ARBA00005254"/>
    </source>
</evidence>
<dbReference type="CDD" id="cd06558">
    <property type="entry name" value="crotonase-like"/>
    <property type="match status" value="1"/>
</dbReference>
<evidence type="ECO:0000313" key="4">
    <source>
        <dbReference type="Proteomes" id="UP000233343"/>
    </source>
</evidence>
<dbReference type="InterPro" id="IPR029045">
    <property type="entry name" value="ClpP/crotonase-like_dom_sf"/>
</dbReference>
<dbReference type="Pfam" id="PF00378">
    <property type="entry name" value="ECH_1"/>
    <property type="match status" value="1"/>
</dbReference>
<keyword evidence="2 3" id="KW-0456">Lyase</keyword>
<accession>A0A2N0ZIT3</accession>
<gene>
    <name evidence="3" type="ORF">CWS20_09015</name>
</gene>
<dbReference type="FunFam" id="3.90.226.10:FF:000009">
    <property type="entry name" value="Carnitinyl-CoA dehydratase"/>
    <property type="match status" value="1"/>
</dbReference>
<dbReference type="Gene3D" id="3.90.226.10">
    <property type="entry name" value="2-enoyl-CoA Hydratase, Chain A, domain 1"/>
    <property type="match status" value="1"/>
</dbReference>
<protein>
    <submittedName>
        <fullName evidence="3">Enoyl-CoA hydratase</fullName>
        <ecNumber evidence="3">4.2.1.17</ecNumber>
    </submittedName>
</protein>
<name>A0A2N0ZIT3_9BACI</name>
<dbReference type="RefSeq" id="WP_066197987.1">
    <property type="nucleotide sequence ID" value="NZ_JAFDQP010000004.1"/>
</dbReference>
<dbReference type="Gene3D" id="1.10.12.10">
    <property type="entry name" value="Lyase 2-enoyl-coa Hydratase, Chain A, domain 2"/>
    <property type="match status" value="1"/>
</dbReference>
<dbReference type="GO" id="GO:0004300">
    <property type="term" value="F:enoyl-CoA hydratase activity"/>
    <property type="evidence" value="ECO:0007669"/>
    <property type="project" value="UniProtKB-EC"/>
</dbReference>
<dbReference type="InterPro" id="IPR014748">
    <property type="entry name" value="Enoyl-CoA_hydra_C"/>
</dbReference>
<dbReference type="InterPro" id="IPR001753">
    <property type="entry name" value="Enoyl-CoA_hydra/iso"/>
</dbReference>
<reference evidence="3 4" key="1">
    <citation type="journal article" date="2010" name="Int. J. Syst. Evol. Microbiol.">
        <title>Bacillus horneckiae sp. nov., isolated from a spacecraft-assembly clean room.</title>
        <authorList>
            <person name="Vaishampayan P."/>
            <person name="Probst A."/>
            <person name="Krishnamurthi S."/>
            <person name="Ghosh S."/>
            <person name="Osman S."/>
            <person name="McDowall A."/>
            <person name="Ruckmani A."/>
            <person name="Mayilraj S."/>
            <person name="Venkateswaran K."/>
        </authorList>
    </citation>
    <scope>NUCLEOTIDE SEQUENCE [LARGE SCALE GENOMIC DNA]</scope>
    <source>
        <strain evidence="4">1PO1SC</strain>
    </source>
</reference>
<dbReference type="EC" id="4.2.1.17" evidence="3"/>
<comment type="similarity">
    <text evidence="1">Belongs to the enoyl-CoA hydratase/isomerase family.</text>
</comment>